<feature type="transmembrane region" description="Helical" evidence="1">
    <location>
        <begin position="165"/>
        <end position="184"/>
    </location>
</feature>
<protein>
    <submittedName>
        <fullName evidence="2">Low temperature requirement protein A</fullName>
    </submittedName>
</protein>
<dbReference type="PANTHER" id="PTHR36840">
    <property type="entry name" value="BLL5714 PROTEIN"/>
    <property type="match status" value="1"/>
</dbReference>
<feature type="transmembrane region" description="Helical" evidence="1">
    <location>
        <begin position="83"/>
        <end position="103"/>
    </location>
</feature>
<dbReference type="Proteomes" id="UP001501570">
    <property type="component" value="Unassembled WGS sequence"/>
</dbReference>
<feature type="transmembrane region" description="Helical" evidence="1">
    <location>
        <begin position="109"/>
        <end position="129"/>
    </location>
</feature>
<evidence type="ECO:0000313" key="2">
    <source>
        <dbReference type="EMBL" id="GAA5189862.1"/>
    </source>
</evidence>
<reference evidence="3" key="1">
    <citation type="journal article" date="2019" name="Int. J. Syst. Evol. Microbiol.">
        <title>The Global Catalogue of Microorganisms (GCM) 10K type strain sequencing project: providing services to taxonomists for standard genome sequencing and annotation.</title>
        <authorList>
            <consortium name="The Broad Institute Genomics Platform"/>
            <consortium name="The Broad Institute Genome Sequencing Center for Infectious Disease"/>
            <person name="Wu L."/>
            <person name="Ma J."/>
        </authorList>
    </citation>
    <scope>NUCLEOTIDE SEQUENCE [LARGE SCALE GENOMIC DNA]</scope>
    <source>
        <strain evidence="3">JCM 18304</strain>
    </source>
</reference>
<evidence type="ECO:0000256" key="1">
    <source>
        <dbReference type="SAM" id="Phobius"/>
    </source>
</evidence>
<keyword evidence="1" id="KW-0472">Membrane</keyword>
<feature type="transmembrane region" description="Helical" evidence="1">
    <location>
        <begin position="21"/>
        <end position="43"/>
    </location>
</feature>
<dbReference type="EMBL" id="BAABJQ010000013">
    <property type="protein sequence ID" value="GAA5189862.1"/>
    <property type="molecule type" value="Genomic_DNA"/>
</dbReference>
<keyword evidence="1" id="KW-1133">Transmembrane helix</keyword>
<feature type="transmembrane region" description="Helical" evidence="1">
    <location>
        <begin position="141"/>
        <end position="159"/>
    </location>
</feature>
<gene>
    <name evidence="2" type="ORF">GCM10023322_43560</name>
</gene>
<feature type="transmembrane region" description="Helical" evidence="1">
    <location>
        <begin position="230"/>
        <end position="251"/>
    </location>
</feature>
<dbReference type="Pfam" id="PF06772">
    <property type="entry name" value="LtrA"/>
    <property type="match status" value="1"/>
</dbReference>
<organism evidence="2 3">
    <name type="scientific">Rugosimonospora acidiphila</name>
    <dbReference type="NCBI Taxonomy" id="556531"/>
    <lineage>
        <taxon>Bacteria</taxon>
        <taxon>Bacillati</taxon>
        <taxon>Actinomycetota</taxon>
        <taxon>Actinomycetes</taxon>
        <taxon>Micromonosporales</taxon>
        <taxon>Micromonosporaceae</taxon>
        <taxon>Rugosimonospora</taxon>
    </lineage>
</organism>
<dbReference type="PANTHER" id="PTHR36840:SF1">
    <property type="entry name" value="BLL5714 PROTEIN"/>
    <property type="match status" value="1"/>
</dbReference>
<dbReference type="InterPro" id="IPR010640">
    <property type="entry name" value="Low_temperature_requirement_A"/>
</dbReference>
<keyword evidence="1" id="KW-0812">Transmembrane</keyword>
<name>A0ABP9S225_9ACTN</name>
<accession>A0ABP9S225</accession>
<proteinExistence type="predicted"/>
<feature type="transmembrane region" description="Helical" evidence="1">
    <location>
        <begin position="336"/>
        <end position="354"/>
    </location>
</feature>
<feature type="transmembrane region" description="Helical" evidence="1">
    <location>
        <begin position="309"/>
        <end position="329"/>
    </location>
</feature>
<dbReference type="RefSeq" id="WP_345632266.1">
    <property type="nucleotide sequence ID" value="NZ_BAABJQ010000013.1"/>
</dbReference>
<feature type="transmembrane region" description="Helical" evidence="1">
    <location>
        <begin position="272"/>
        <end position="297"/>
    </location>
</feature>
<feature type="transmembrane region" description="Helical" evidence="1">
    <location>
        <begin position="49"/>
        <end position="71"/>
    </location>
</feature>
<keyword evidence="3" id="KW-1185">Reference proteome</keyword>
<comment type="caution">
    <text evidence="2">The sequence shown here is derived from an EMBL/GenBank/DDBJ whole genome shotgun (WGS) entry which is preliminary data.</text>
</comment>
<sequence>MTGNQAEQVLRGRERAPSASYMELFFDLAFIFSLTELTRVLLVDLSVGGALRFLLLLAAMWWVWTVTAWSTDWFDPEQRFVRALLAWVMIGILLQAVALTRAFGPEALVFAGTYVAIHLGRGAGLAYRLRGHPAARRSARVAIWFVITGVAWIVGALVPAARHPLWAVAIVIDGTIGLFGYPVPGLGRSTQAELRVSGEHFSERFGQFVIVAIGELILMSSLAIREVGFHPASTVAFVLSFINALLFTQIYHLPLGRGLPAFMEESRTPGRTALISGYLHYLLLAGILTASAGNVLVIEHAGGPGQIRYSLVVVVGAAVFLAWRIVLLFAAAGRAAWWRALALVAVLAVVPATARLHPVTATAGVDLVLFATGLAEGARARRDLGKPAWRSAS</sequence>
<feature type="transmembrane region" description="Helical" evidence="1">
    <location>
        <begin position="205"/>
        <end position="224"/>
    </location>
</feature>
<evidence type="ECO:0000313" key="3">
    <source>
        <dbReference type="Proteomes" id="UP001501570"/>
    </source>
</evidence>